<feature type="compositionally biased region" description="Polar residues" evidence="6">
    <location>
        <begin position="573"/>
        <end position="588"/>
    </location>
</feature>
<feature type="transmembrane region" description="Helical" evidence="7">
    <location>
        <begin position="266"/>
        <end position="291"/>
    </location>
</feature>
<name>A0A067PUZ6_9AGAM</name>
<keyword evidence="5 7" id="KW-0472">Membrane</keyword>
<dbReference type="Proteomes" id="UP000027265">
    <property type="component" value="Unassembled WGS sequence"/>
</dbReference>
<organism evidence="8 9">
    <name type="scientific">Jaapia argillacea MUCL 33604</name>
    <dbReference type="NCBI Taxonomy" id="933084"/>
    <lineage>
        <taxon>Eukaryota</taxon>
        <taxon>Fungi</taxon>
        <taxon>Dikarya</taxon>
        <taxon>Basidiomycota</taxon>
        <taxon>Agaricomycotina</taxon>
        <taxon>Agaricomycetes</taxon>
        <taxon>Agaricomycetidae</taxon>
        <taxon>Jaapiales</taxon>
        <taxon>Jaapiaceae</taxon>
        <taxon>Jaapia</taxon>
    </lineage>
</organism>
<feature type="transmembrane region" description="Helical" evidence="7">
    <location>
        <begin position="751"/>
        <end position="771"/>
    </location>
</feature>
<feature type="transmembrane region" description="Helical" evidence="7">
    <location>
        <begin position="224"/>
        <end position="246"/>
    </location>
</feature>
<dbReference type="GO" id="GO:0022857">
    <property type="term" value="F:transmembrane transporter activity"/>
    <property type="evidence" value="ECO:0007669"/>
    <property type="project" value="InterPro"/>
</dbReference>
<keyword evidence="2" id="KW-0813">Transport</keyword>
<dbReference type="GO" id="GO:0016020">
    <property type="term" value="C:membrane"/>
    <property type="evidence" value="ECO:0007669"/>
    <property type="project" value="UniProtKB-SubCell"/>
</dbReference>
<dbReference type="OrthoDB" id="10262656at2759"/>
<feature type="transmembrane region" description="Helical" evidence="7">
    <location>
        <begin position="783"/>
        <end position="813"/>
    </location>
</feature>
<evidence type="ECO:0000256" key="6">
    <source>
        <dbReference type="SAM" id="MobiDB-lite"/>
    </source>
</evidence>
<gene>
    <name evidence="8" type="ORF">JAAARDRAFT_193093</name>
</gene>
<evidence type="ECO:0000313" key="8">
    <source>
        <dbReference type="EMBL" id="KDQ58534.1"/>
    </source>
</evidence>
<evidence type="ECO:0000256" key="7">
    <source>
        <dbReference type="SAM" id="Phobius"/>
    </source>
</evidence>
<comment type="subcellular location">
    <subcellularLocation>
        <location evidence="1">Membrane</location>
        <topology evidence="1">Multi-pass membrane protein</topology>
    </subcellularLocation>
</comment>
<feature type="region of interest" description="Disordered" evidence="6">
    <location>
        <begin position="490"/>
        <end position="588"/>
    </location>
</feature>
<dbReference type="InterPro" id="IPR036259">
    <property type="entry name" value="MFS_trans_sf"/>
</dbReference>
<sequence>MPPTRIFGTDESPLDVDSNPLVGPPQSSQPNRKPPGRISFSNITHRPGIISRLRGVNNDEENALDVGSPGSERPLIPSALSQPGEEYSTPLPVLPLVVLSITMLGEFLSANVSAPFLLFMVKGFGGFKDDADAGFWTGILVSTFFLTQFFTSLLWATVAQKHGQRAVLCISLLGTACTCCMFGTSTSLKEAIAIRLMQGVFAGAIGVARGTITNITDPSNEGRAYAILGFCWGFGGVSGAIIGGTFESPAKKWPTVFASIPLFVSYPYLLPCAVASSITFTGAILSLFLGWDAGPREGAIKLPLEKATGRHPTIPEADEEPVTPIFEDEVEPRGFGSLPRRVGKKISGYFARRVHDAQTDASSLTPRDQQQAVPLSVSAPRGDSTRTFSRTSRADGSAYGYGRSYRSRLASGTTLGMRRGSGSSAVRRRLYSGADGRRGSGAGGEGGGGASVGEMNFAQRLLMANENAVTGIADLWVAAAMNVDNEEVFESDTEMMEDEQREDEQWLRDREMVGRVGEESDEDAFEEEEEEDYGEALPSSLTSDRVRAGRRDSKATHQSTDMGPAHSGARPSFGSQRPSFSRPTFISPANRQFSSSSFRLDDTSSPRTRRYSTAVPSIFSHSGVRTPPAVLDAQELLSRSEEPIGGDGLATIIESQRASVVTVEGEIEKPPSLFWQLPLTIIVQYGLLALHSTTHDQVFYLYLVTDYEGGGLNLNAGNFSQLIALMCLAQIAYQFYLYPNIGPPRGRFSHLAMFRLGSLLFIPAYLTVTLYRPFASASEDGNVLLMAALAISTALRFCGITFAYTAVAILLNYMSPPHVVGLANGIAQSIVSLARFLGPIIGGLLWSTSVAKDPSGYALGFLACSAICALAVAHTFFIR</sequence>
<evidence type="ECO:0008006" key="10">
    <source>
        <dbReference type="Google" id="ProtNLM"/>
    </source>
</evidence>
<keyword evidence="3 7" id="KW-0812">Transmembrane</keyword>
<feature type="compositionally biased region" description="Acidic residues" evidence="6">
    <location>
        <begin position="519"/>
        <end position="534"/>
    </location>
</feature>
<feature type="transmembrane region" description="Helical" evidence="7">
    <location>
        <begin position="133"/>
        <end position="155"/>
    </location>
</feature>
<feature type="transmembrane region" description="Helical" evidence="7">
    <location>
        <begin position="167"/>
        <end position="186"/>
    </location>
</feature>
<feature type="transmembrane region" description="Helical" evidence="7">
    <location>
        <begin position="719"/>
        <end position="739"/>
    </location>
</feature>
<evidence type="ECO:0000313" key="9">
    <source>
        <dbReference type="Proteomes" id="UP000027265"/>
    </source>
</evidence>
<evidence type="ECO:0000256" key="3">
    <source>
        <dbReference type="ARBA" id="ARBA00022692"/>
    </source>
</evidence>
<proteinExistence type="predicted"/>
<reference evidence="9" key="1">
    <citation type="journal article" date="2014" name="Proc. Natl. Acad. Sci. U.S.A.">
        <title>Extensive sampling of basidiomycete genomes demonstrates inadequacy of the white-rot/brown-rot paradigm for wood decay fungi.</title>
        <authorList>
            <person name="Riley R."/>
            <person name="Salamov A.A."/>
            <person name="Brown D.W."/>
            <person name="Nagy L.G."/>
            <person name="Floudas D."/>
            <person name="Held B.W."/>
            <person name="Levasseur A."/>
            <person name="Lombard V."/>
            <person name="Morin E."/>
            <person name="Otillar R."/>
            <person name="Lindquist E.A."/>
            <person name="Sun H."/>
            <person name="LaButti K.M."/>
            <person name="Schmutz J."/>
            <person name="Jabbour D."/>
            <person name="Luo H."/>
            <person name="Baker S.E."/>
            <person name="Pisabarro A.G."/>
            <person name="Walton J.D."/>
            <person name="Blanchette R.A."/>
            <person name="Henrissat B."/>
            <person name="Martin F."/>
            <person name="Cullen D."/>
            <person name="Hibbett D.S."/>
            <person name="Grigoriev I.V."/>
        </authorList>
    </citation>
    <scope>NUCLEOTIDE SEQUENCE [LARGE SCALE GENOMIC DNA]</scope>
    <source>
        <strain evidence="9">MUCL 33604</strain>
    </source>
</reference>
<evidence type="ECO:0000256" key="2">
    <source>
        <dbReference type="ARBA" id="ARBA00022448"/>
    </source>
</evidence>
<feature type="compositionally biased region" description="Acidic residues" evidence="6">
    <location>
        <begin position="490"/>
        <end position="502"/>
    </location>
</feature>
<dbReference type="EMBL" id="KL197717">
    <property type="protein sequence ID" value="KDQ58534.1"/>
    <property type="molecule type" value="Genomic_DNA"/>
</dbReference>
<dbReference type="Gene3D" id="1.20.1250.20">
    <property type="entry name" value="MFS general substrate transporter like domains"/>
    <property type="match status" value="2"/>
</dbReference>
<evidence type="ECO:0000256" key="5">
    <source>
        <dbReference type="ARBA" id="ARBA00023136"/>
    </source>
</evidence>
<accession>A0A067PUZ6</accession>
<feature type="transmembrane region" description="Helical" evidence="7">
    <location>
        <begin position="192"/>
        <end position="212"/>
    </location>
</feature>
<keyword evidence="9" id="KW-1185">Reference proteome</keyword>
<feature type="transmembrane region" description="Helical" evidence="7">
    <location>
        <begin position="858"/>
        <end position="878"/>
    </location>
</feature>
<feature type="compositionally biased region" description="Gly residues" evidence="6">
    <location>
        <begin position="439"/>
        <end position="450"/>
    </location>
</feature>
<protein>
    <recommendedName>
        <fullName evidence="10">Major facilitator superfamily (MFS) profile domain-containing protein</fullName>
    </recommendedName>
</protein>
<feature type="compositionally biased region" description="Basic and acidic residues" evidence="6">
    <location>
        <begin position="503"/>
        <end position="518"/>
    </location>
</feature>
<dbReference type="InterPro" id="IPR011701">
    <property type="entry name" value="MFS"/>
</dbReference>
<keyword evidence="4 7" id="KW-1133">Transmembrane helix</keyword>
<feature type="transmembrane region" description="Helical" evidence="7">
    <location>
        <begin position="825"/>
        <end position="846"/>
    </location>
</feature>
<feature type="region of interest" description="Disordered" evidence="6">
    <location>
        <begin position="1"/>
        <end position="43"/>
    </location>
</feature>
<dbReference type="SUPFAM" id="SSF103473">
    <property type="entry name" value="MFS general substrate transporter"/>
    <property type="match status" value="2"/>
</dbReference>
<evidence type="ECO:0000256" key="4">
    <source>
        <dbReference type="ARBA" id="ARBA00022989"/>
    </source>
</evidence>
<feature type="compositionally biased region" description="Basic and acidic residues" evidence="6">
    <location>
        <begin position="544"/>
        <end position="555"/>
    </location>
</feature>
<dbReference type="AlphaFoldDB" id="A0A067PUZ6"/>
<dbReference type="HOGENOM" id="CLU_008983_0_0_1"/>
<dbReference type="InParanoid" id="A0A067PUZ6"/>
<feature type="compositionally biased region" description="Low complexity" evidence="6">
    <location>
        <begin position="416"/>
        <end position="425"/>
    </location>
</feature>
<dbReference type="PANTHER" id="PTHR23504">
    <property type="entry name" value="MAJOR FACILITATOR SUPERFAMILY DOMAIN-CONTAINING PROTEIN 10"/>
    <property type="match status" value="1"/>
</dbReference>
<evidence type="ECO:0000256" key="1">
    <source>
        <dbReference type="ARBA" id="ARBA00004141"/>
    </source>
</evidence>
<feature type="region of interest" description="Disordered" evidence="6">
    <location>
        <begin position="358"/>
        <end position="393"/>
    </location>
</feature>
<feature type="compositionally biased region" description="Polar residues" evidence="6">
    <location>
        <begin position="359"/>
        <end position="373"/>
    </location>
</feature>
<feature type="transmembrane region" description="Helical" evidence="7">
    <location>
        <begin position="96"/>
        <end position="121"/>
    </location>
</feature>
<dbReference type="Pfam" id="PF07690">
    <property type="entry name" value="MFS_1"/>
    <property type="match status" value="1"/>
</dbReference>
<dbReference type="PANTHER" id="PTHR23504:SF17">
    <property type="entry name" value="MAJOR FACILITATOR SUPERFAMILY (MFS) PROFILE DOMAIN-CONTAINING PROTEIN"/>
    <property type="match status" value="1"/>
</dbReference>
<feature type="region of interest" description="Disordered" evidence="6">
    <location>
        <begin position="412"/>
        <end position="450"/>
    </location>
</feature>